<protein>
    <recommendedName>
        <fullName evidence="5">Pectinesterase</fullName>
        <ecNumber evidence="5">3.1.1.11</ecNumber>
    </recommendedName>
</protein>
<comment type="subcellular location">
    <subcellularLocation>
        <location evidence="5">Secreted</location>
        <location evidence="5">Cell wall</location>
    </subcellularLocation>
</comment>
<dbReference type="InterPro" id="IPR033131">
    <property type="entry name" value="Pectinesterase_Asp_AS"/>
</dbReference>
<accession>A0A5C7GRY3</accession>
<keyword evidence="8" id="KW-1185">Reference proteome</keyword>
<dbReference type="OrthoDB" id="2019149at2759"/>
<dbReference type="EC" id="3.1.1.11" evidence="5"/>
<dbReference type="InterPro" id="IPR011050">
    <property type="entry name" value="Pectin_lyase_fold/virulence"/>
</dbReference>
<evidence type="ECO:0000259" key="6">
    <source>
        <dbReference type="Pfam" id="PF01095"/>
    </source>
</evidence>
<dbReference type="InterPro" id="IPR018040">
    <property type="entry name" value="Pectinesterase_Tyr_AS"/>
</dbReference>
<evidence type="ECO:0000256" key="2">
    <source>
        <dbReference type="ARBA" id="ARBA00022801"/>
    </source>
</evidence>
<feature type="domain" description="Pectinesterase catalytic" evidence="6">
    <location>
        <begin position="23"/>
        <end position="196"/>
    </location>
</feature>
<organism evidence="7 8">
    <name type="scientific">Acer yangbiense</name>
    <dbReference type="NCBI Taxonomy" id="1000413"/>
    <lineage>
        <taxon>Eukaryota</taxon>
        <taxon>Viridiplantae</taxon>
        <taxon>Streptophyta</taxon>
        <taxon>Embryophyta</taxon>
        <taxon>Tracheophyta</taxon>
        <taxon>Spermatophyta</taxon>
        <taxon>Magnoliopsida</taxon>
        <taxon>eudicotyledons</taxon>
        <taxon>Gunneridae</taxon>
        <taxon>Pentapetalae</taxon>
        <taxon>rosids</taxon>
        <taxon>malvids</taxon>
        <taxon>Sapindales</taxon>
        <taxon>Sapindaceae</taxon>
        <taxon>Hippocastanoideae</taxon>
        <taxon>Acereae</taxon>
        <taxon>Acer</taxon>
    </lineage>
</organism>
<feature type="signal peptide" evidence="5">
    <location>
        <begin position="1"/>
        <end position="19"/>
    </location>
</feature>
<reference evidence="8" key="1">
    <citation type="journal article" date="2019" name="Gigascience">
        <title>De novo genome assembly of the endangered Acer yangbiense, a plant species with extremely small populations endemic to Yunnan Province, China.</title>
        <authorList>
            <person name="Yang J."/>
            <person name="Wariss H.M."/>
            <person name="Tao L."/>
            <person name="Zhang R."/>
            <person name="Yun Q."/>
            <person name="Hollingsworth P."/>
            <person name="Dao Z."/>
            <person name="Luo G."/>
            <person name="Guo H."/>
            <person name="Ma Y."/>
            <person name="Sun W."/>
        </authorList>
    </citation>
    <scope>NUCLEOTIDE SEQUENCE [LARGE SCALE GENOMIC DNA]</scope>
    <source>
        <strain evidence="8">cv. Malutang</strain>
    </source>
</reference>
<comment type="caution">
    <text evidence="7">The sequence shown here is derived from an EMBL/GenBank/DDBJ whole genome shotgun (WGS) entry which is preliminary data.</text>
</comment>
<comment type="catalytic activity">
    <reaction evidence="5">
        <text>[(1-&gt;4)-alpha-D-galacturonosyl methyl ester](n) + n H2O = [(1-&gt;4)-alpha-D-galacturonosyl](n) + n methanol + n H(+)</text>
        <dbReference type="Rhea" id="RHEA:22380"/>
        <dbReference type="Rhea" id="RHEA-COMP:14570"/>
        <dbReference type="Rhea" id="RHEA-COMP:14573"/>
        <dbReference type="ChEBI" id="CHEBI:15377"/>
        <dbReference type="ChEBI" id="CHEBI:15378"/>
        <dbReference type="ChEBI" id="CHEBI:17790"/>
        <dbReference type="ChEBI" id="CHEBI:140522"/>
        <dbReference type="ChEBI" id="CHEBI:140523"/>
        <dbReference type="EC" id="3.1.1.11"/>
    </reaction>
</comment>
<dbReference type="InterPro" id="IPR000070">
    <property type="entry name" value="Pectinesterase_cat"/>
</dbReference>
<dbReference type="GO" id="GO:0045490">
    <property type="term" value="P:pectin catabolic process"/>
    <property type="evidence" value="ECO:0007669"/>
    <property type="project" value="UniProtKB-UniRule"/>
</dbReference>
<feature type="chain" id="PRO_5023144794" description="Pectinesterase" evidence="5">
    <location>
        <begin position="20"/>
        <end position="313"/>
    </location>
</feature>
<keyword evidence="3 5" id="KW-0063">Aspartyl esterase</keyword>
<dbReference type="InterPro" id="IPR012334">
    <property type="entry name" value="Pectin_lyas_fold"/>
</dbReference>
<dbReference type="PROSITE" id="PS00800">
    <property type="entry name" value="PECTINESTERASE_1"/>
    <property type="match status" value="1"/>
</dbReference>
<dbReference type="EMBL" id="VAHF01000013">
    <property type="protein sequence ID" value="TXG47300.1"/>
    <property type="molecule type" value="Genomic_DNA"/>
</dbReference>
<evidence type="ECO:0000256" key="3">
    <source>
        <dbReference type="ARBA" id="ARBA00023085"/>
    </source>
</evidence>
<keyword evidence="5" id="KW-0964">Secreted</keyword>
<keyword evidence="2 5" id="KW-0378">Hydrolase</keyword>
<comment type="function">
    <text evidence="5">Acts in the modification of cell walls via demethylesterification of cell wall pectin.</text>
</comment>
<keyword evidence="5" id="KW-0732">Signal</keyword>
<sequence length="313" mass="34318">MSSFIFFAILHFVMLTVSAQRPNATVALDGTGDYLSIAEAVGHIPNNSDSLFYIYIKAGVYNENVFIGGEKRNIVMSGDGIGKTIIVSSLSNSSGSGIGVSAALNIESEFFLAKDMSILNSAGPEGGQAVALRTSGNHIACLRCSIEGFQDTLYAHQGKSQFFYNCDIYGTIDFIFGDAAVIIQNSTIHVRRPLHGHIVPTPDLRSQSDVKTYLGRPWKKFSQTIIMQSYLDTFIDHEGWMKFDESSDVTTLHYVEFRNSGPGSSTGGRVKWPGYHVLNNPKDVQNFTVEKFINGSEWLPKLDVPYSSGLVST</sequence>
<proteinExistence type="predicted"/>
<gene>
    <name evidence="7" type="ORF">EZV62_026594</name>
</gene>
<evidence type="ECO:0000313" key="7">
    <source>
        <dbReference type="EMBL" id="TXG47300.1"/>
    </source>
</evidence>
<feature type="active site" evidence="4">
    <location>
        <position position="173"/>
    </location>
</feature>
<dbReference type="GO" id="GO:0030599">
    <property type="term" value="F:pectinesterase activity"/>
    <property type="evidence" value="ECO:0007669"/>
    <property type="project" value="UniProtKB-UniRule"/>
</dbReference>
<dbReference type="GO" id="GO:0042545">
    <property type="term" value="P:cell wall modification"/>
    <property type="evidence" value="ECO:0007669"/>
    <property type="project" value="UniProtKB-UniRule"/>
</dbReference>
<dbReference type="PANTHER" id="PTHR31707">
    <property type="entry name" value="PECTINESTERASE"/>
    <property type="match status" value="1"/>
</dbReference>
<evidence type="ECO:0000256" key="4">
    <source>
        <dbReference type="PROSITE-ProRule" id="PRU10040"/>
    </source>
</evidence>
<name>A0A5C7GRY3_9ROSI</name>
<dbReference type="UniPathway" id="UPA00545">
    <property type="reaction ID" value="UER00823"/>
</dbReference>
<dbReference type="Pfam" id="PF01095">
    <property type="entry name" value="Pectinesterase"/>
    <property type="match status" value="2"/>
</dbReference>
<keyword evidence="5" id="KW-0961">Cell wall biogenesis/degradation</keyword>
<dbReference type="Proteomes" id="UP000323000">
    <property type="component" value="Chromosome 13"/>
</dbReference>
<comment type="pathway">
    <text evidence="1 5">Glycan metabolism; pectin degradation; 2-dehydro-3-deoxy-D-gluconate from pectin: step 1/5.</text>
</comment>
<keyword evidence="5" id="KW-0134">Cell wall</keyword>
<feature type="domain" description="Pectinesterase catalytic" evidence="6">
    <location>
        <begin position="197"/>
        <end position="295"/>
    </location>
</feature>
<evidence type="ECO:0000313" key="8">
    <source>
        <dbReference type="Proteomes" id="UP000323000"/>
    </source>
</evidence>
<dbReference type="Gene3D" id="2.160.20.10">
    <property type="entry name" value="Single-stranded right-handed beta-helix, Pectin lyase-like"/>
    <property type="match status" value="1"/>
</dbReference>
<evidence type="ECO:0000256" key="1">
    <source>
        <dbReference type="ARBA" id="ARBA00005184"/>
    </source>
</evidence>
<dbReference type="PROSITE" id="PS00503">
    <property type="entry name" value="PECTINESTERASE_2"/>
    <property type="match status" value="1"/>
</dbReference>
<evidence type="ECO:0000256" key="5">
    <source>
        <dbReference type="RuleBase" id="RU000589"/>
    </source>
</evidence>
<dbReference type="SUPFAM" id="SSF51126">
    <property type="entry name" value="Pectin lyase-like"/>
    <property type="match status" value="1"/>
</dbReference>
<dbReference type="AlphaFoldDB" id="A0A5C7GRY3"/>